<dbReference type="EMBL" id="KN833725">
    <property type="protein sequence ID" value="KIK23564.1"/>
    <property type="molecule type" value="Genomic_DNA"/>
</dbReference>
<evidence type="ECO:0000313" key="3">
    <source>
        <dbReference type="Proteomes" id="UP000054018"/>
    </source>
</evidence>
<organism evidence="2 3">
    <name type="scientific">Pisolithus microcarpus 441</name>
    <dbReference type="NCBI Taxonomy" id="765257"/>
    <lineage>
        <taxon>Eukaryota</taxon>
        <taxon>Fungi</taxon>
        <taxon>Dikarya</taxon>
        <taxon>Basidiomycota</taxon>
        <taxon>Agaricomycotina</taxon>
        <taxon>Agaricomycetes</taxon>
        <taxon>Agaricomycetidae</taxon>
        <taxon>Boletales</taxon>
        <taxon>Sclerodermatineae</taxon>
        <taxon>Pisolithaceae</taxon>
        <taxon>Pisolithus</taxon>
    </lineage>
</organism>
<proteinExistence type="predicted"/>
<gene>
    <name evidence="2" type="ORF">PISMIDRAFT_457081</name>
</gene>
<name>A0A0C9ZCC3_9AGAM</name>
<keyword evidence="3" id="KW-1185">Reference proteome</keyword>
<evidence type="ECO:0000256" key="1">
    <source>
        <dbReference type="SAM" id="MobiDB-lite"/>
    </source>
</evidence>
<protein>
    <submittedName>
        <fullName evidence="2">Uncharacterized protein</fullName>
    </submittedName>
</protein>
<dbReference type="AlphaFoldDB" id="A0A0C9ZCC3"/>
<feature type="region of interest" description="Disordered" evidence="1">
    <location>
        <begin position="138"/>
        <end position="170"/>
    </location>
</feature>
<reference evidence="3" key="2">
    <citation type="submission" date="2015-01" db="EMBL/GenBank/DDBJ databases">
        <title>Evolutionary Origins and Diversification of the Mycorrhizal Mutualists.</title>
        <authorList>
            <consortium name="DOE Joint Genome Institute"/>
            <consortium name="Mycorrhizal Genomics Consortium"/>
            <person name="Kohler A."/>
            <person name="Kuo A."/>
            <person name="Nagy L.G."/>
            <person name="Floudas D."/>
            <person name="Copeland A."/>
            <person name="Barry K.W."/>
            <person name="Cichocki N."/>
            <person name="Veneault-Fourrey C."/>
            <person name="LaButti K."/>
            <person name="Lindquist E.A."/>
            <person name="Lipzen A."/>
            <person name="Lundell T."/>
            <person name="Morin E."/>
            <person name="Murat C."/>
            <person name="Riley R."/>
            <person name="Ohm R."/>
            <person name="Sun H."/>
            <person name="Tunlid A."/>
            <person name="Henrissat B."/>
            <person name="Grigoriev I.V."/>
            <person name="Hibbett D.S."/>
            <person name="Martin F."/>
        </authorList>
    </citation>
    <scope>NUCLEOTIDE SEQUENCE [LARGE SCALE GENOMIC DNA]</scope>
    <source>
        <strain evidence="3">441</strain>
    </source>
</reference>
<dbReference type="HOGENOM" id="CLU_1215188_0_0_1"/>
<dbReference type="Proteomes" id="UP000054018">
    <property type="component" value="Unassembled WGS sequence"/>
</dbReference>
<reference evidence="2 3" key="1">
    <citation type="submission" date="2014-04" db="EMBL/GenBank/DDBJ databases">
        <authorList>
            <consortium name="DOE Joint Genome Institute"/>
            <person name="Kuo A."/>
            <person name="Kohler A."/>
            <person name="Costa M.D."/>
            <person name="Nagy L.G."/>
            <person name="Floudas D."/>
            <person name="Copeland A."/>
            <person name="Barry K.W."/>
            <person name="Cichocki N."/>
            <person name="Veneault-Fourrey C."/>
            <person name="LaButti K."/>
            <person name="Lindquist E.A."/>
            <person name="Lipzen A."/>
            <person name="Lundell T."/>
            <person name="Morin E."/>
            <person name="Murat C."/>
            <person name="Sun H."/>
            <person name="Tunlid A."/>
            <person name="Henrissat B."/>
            <person name="Grigoriev I.V."/>
            <person name="Hibbett D.S."/>
            <person name="Martin F."/>
            <person name="Nordberg H.P."/>
            <person name="Cantor M.N."/>
            <person name="Hua S.X."/>
        </authorList>
    </citation>
    <scope>NUCLEOTIDE SEQUENCE [LARGE SCALE GENOMIC DNA]</scope>
    <source>
        <strain evidence="2 3">441</strain>
    </source>
</reference>
<sequence>MRPIRSINTISPHMRAQVRLKVPRLPKVSVSLLSFFSFVCFPAWMGGDPDPYHERTLTTTPSLPQEHTYMVYVNNAKRVHARQRPHQNCARRTRLGACSTRLRPSTNALRSPPCPYPRLGYGHGRRRGIGIHYSRPRCSCRSTSPSTSTSTTDRTLESPKTSSPRHSSGFPFDLRIPFTHGYNPPHAAHPFRHFYVHVQYRRNYRTHGSPVNATHHWNGELCRTRIWG</sequence>
<feature type="compositionally biased region" description="Low complexity" evidence="1">
    <location>
        <begin position="138"/>
        <end position="153"/>
    </location>
</feature>
<evidence type="ECO:0000313" key="2">
    <source>
        <dbReference type="EMBL" id="KIK23564.1"/>
    </source>
</evidence>
<accession>A0A0C9ZCC3</accession>